<feature type="active site" description="Nucleophile" evidence="16">
    <location>
        <position position="118"/>
    </location>
</feature>
<evidence type="ECO:0000256" key="3">
    <source>
        <dbReference type="ARBA" id="ARBA00022475"/>
    </source>
</evidence>
<evidence type="ECO:0000256" key="8">
    <source>
        <dbReference type="ARBA" id="ARBA00022801"/>
    </source>
</evidence>
<dbReference type="AlphaFoldDB" id="A0A5N6T876"/>
<feature type="signal peptide" evidence="19">
    <location>
        <begin position="1"/>
        <end position="19"/>
    </location>
</feature>
<evidence type="ECO:0000259" key="20">
    <source>
        <dbReference type="PROSITE" id="PS51762"/>
    </source>
</evidence>
<comment type="catalytic activity">
    <reaction evidence="1">
        <text>Random endo-hydrolysis of N-acetyl-beta-D-glucosaminide (1-&gt;4)-beta-linkages in chitin and chitodextrins.</text>
        <dbReference type="EC" id="3.2.1.14"/>
    </reaction>
</comment>
<keyword evidence="3" id="KW-1003">Cell membrane</keyword>
<dbReference type="GO" id="GO:0008843">
    <property type="term" value="F:endochitinase activity"/>
    <property type="evidence" value="ECO:0007669"/>
    <property type="project" value="UniProtKB-EC"/>
</dbReference>
<feature type="domain" description="GH16" evidence="20">
    <location>
        <begin position="21"/>
        <end position="229"/>
    </location>
</feature>
<evidence type="ECO:0000256" key="1">
    <source>
        <dbReference type="ARBA" id="ARBA00000822"/>
    </source>
</evidence>
<dbReference type="InterPro" id="IPR013320">
    <property type="entry name" value="ConA-like_dom_sf"/>
</dbReference>
<keyword evidence="10" id="KW-0325">Glycoprotein</keyword>
<dbReference type="GeneID" id="43635432"/>
<keyword evidence="13" id="KW-0961">Cell wall biogenesis/degradation</keyword>
<dbReference type="Proteomes" id="UP000325672">
    <property type="component" value="Unassembled WGS sequence"/>
</dbReference>
<evidence type="ECO:0000256" key="18">
    <source>
        <dbReference type="SAM" id="MobiDB-lite"/>
    </source>
</evidence>
<dbReference type="PIRSF" id="PIRSF037299">
    <property type="entry name" value="Glycosidase_CRH1_prd"/>
    <property type="match status" value="1"/>
</dbReference>
<keyword evidence="7 19" id="KW-0732">Signal</keyword>
<dbReference type="InterPro" id="IPR000757">
    <property type="entry name" value="Beta-glucanase-like"/>
</dbReference>
<feature type="chain" id="PRO_5025045070" description="Crh-like protein" evidence="19">
    <location>
        <begin position="20"/>
        <end position="428"/>
    </location>
</feature>
<evidence type="ECO:0000256" key="7">
    <source>
        <dbReference type="ARBA" id="ARBA00022729"/>
    </source>
</evidence>
<dbReference type="Gene3D" id="2.60.120.200">
    <property type="match status" value="1"/>
</dbReference>
<evidence type="ECO:0000256" key="12">
    <source>
        <dbReference type="ARBA" id="ARBA00023295"/>
    </source>
</evidence>
<evidence type="ECO:0000313" key="22">
    <source>
        <dbReference type="Proteomes" id="UP000325672"/>
    </source>
</evidence>
<dbReference type="InterPro" id="IPR050546">
    <property type="entry name" value="Glycosyl_Hydrlase_16"/>
</dbReference>
<keyword evidence="21" id="KW-0430">Lectin</keyword>
<feature type="compositionally biased region" description="Polar residues" evidence="18">
    <location>
        <begin position="398"/>
        <end position="407"/>
    </location>
</feature>
<evidence type="ECO:0000256" key="11">
    <source>
        <dbReference type="ARBA" id="ARBA00023288"/>
    </source>
</evidence>
<keyword evidence="17" id="KW-1015">Disulfide bond</keyword>
<dbReference type="GO" id="GO:0009277">
    <property type="term" value="C:fungal-type cell wall"/>
    <property type="evidence" value="ECO:0007669"/>
    <property type="project" value="TreeGrafter"/>
</dbReference>
<dbReference type="GO" id="GO:0005975">
    <property type="term" value="P:carbohydrate metabolic process"/>
    <property type="evidence" value="ECO:0007669"/>
    <property type="project" value="InterPro"/>
</dbReference>
<feature type="compositionally biased region" description="Low complexity" evidence="18">
    <location>
        <begin position="384"/>
        <end position="397"/>
    </location>
</feature>
<dbReference type="OrthoDB" id="4781at2759"/>
<feature type="region of interest" description="Disordered" evidence="18">
    <location>
        <begin position="253"/>
        <end position="407"/>
    </location>
</feature>
<keyword evidence="8 15" id="KW-0378">Hydrolase</keyword>
<gene>
    <name evidence="21" type="ORF">BDV38DRAFT_126618</name>
</gene>
<dbReference type="GO" id="GO:0030246">
    <property type="term" value="F:carbohydrate binding"/>
    <property type="evidence" value="ECO:0007669"/>
    <property type="project" value="UniProtKB-KW"/>
</dbReference>
<name>A0A5N6T876_ASPPS</name>
<dbReference type="Pfam" id="PF00722">
    <property type="entry name" value="Glyco_hydro_16"/>
    <property type="match status" value="1"/>
</dbReference>
<accession>A0A5N6T876</accession>
<reference evidence="21 22" key="1">
    <citation type="submission" date="2019-04" db="EMBL/GenBank/DDBJ databases">
        <title>Friends and foes A comparative genomics study of 23 Aspergillus species from section Flavi.</title>
        <authorList>
            <consortium name="DOE Joint Genome Institute"/>
            <person name="Kjaerbolling I."/>
            <person name="Vesth T."/>
            <person name="Frisvad J.C."/>
            <person name="Nybo J.L."/>
            <person name="Theobald S."/>
            <person name="Kildgaard S."/>
            <person name="Isbrandt T."/>
            <person name="Kuo A."/>
            <person name="Sato A."/>
            <person name="Lyhne E.K."/>
            <person name="Kogle M.E."/>
            <person name="Wiebenga A."/>
            <person name="Kun R.S."/>
            <person name="Lubbers R.J."/>
            <person name="Makela M.R."/>
            <person name="Barry K."/>
            <person name="Chovatia M."/>
            <person name="Clum A."/>
            <person name="Daum C."/>
            <person name="Haridas S."/>
            <person name="He G."/>
            <person name="LaButti K."/>
            <person name="Lipzen A."/>
            <person name="Mondo S."/>
            <person name="Riley R."/>
            <person name="Salamov A."/>
            <person name="Simmons B.A."/>
            <person name="Magnuson J.K."/>
            <person name="Henrissat B."/>
            <person name="Mortensen U.H."/>
            <person name="Larsen T.O."/>
            <person name="Devries R.P."/>
            <person name="Grigoriev I.V."/>
            <person name="Machida M."/>
            <person name="Baker S.E."/>
            <person name="Andersen M.R."/>
        </authorList>
    </citation>
    <scope>NUCLEOTIDE SEQUENCE [LARGE SCALE GENOMIC DNA]</scope>
    <source>
        <strain evidence="21 22">CBS 117625</strain>
    </source>
</reference>
<sequence>MYFNYAAATLAALLPLCSAQTYSKCNPLQKSGCKPNPGMGSNFNSDFTTGGLGGWITTAGKVPTGGQGAEFTLAKKGDAPTIDTSDYFLFGKVEVVMKAAPGVGIVSSIVLESDALDEIDWEAVGGDTYHIQTNYFGKGDTSTYDRSTLVDMAPPQADYHTYTIDWNKDQTTWSVDGNVVRTLNYNDAKGGSRYPQTPMRLRLGIWAGGDPDNGQGTIDWAGGITDYSKAPFNMYVKSVNIVNYTPSDSYTYSDTSGSWQSVKTSGSGSSPVPRSTSTTTNTSSTSEPASSSEPATESSTTSKTSSTGFITSTTSSTTGSTTDSTESTTGTTTGSSSSEAGSGSTTAESSSSTGSSGAGASTTESSAPGSSSDAGSSTGGGSASGSASSSAAGATSTVPLSNSATTPYGGSFVGLMTVMGLMTAMLQL</sequence>
<keyword evidence="5" id="KW-0328">Glycosyltransferase</keyword>
<dbReference type="PROSITE" id="PS51762">
    <property type="entry name" value="GH16_2"/>
    <property type="match status" value="1"/>
</dbReference>
<dbReference type="PANTHER" id="PTHR10963:SF27">
    <property type="entry name" value="GLYCOSIDASE-RELATED"/>
    <property type="match status" value="1"/>
</dbReference>
<keyword evidence="22" id="KW-1185">Reference proteome</keyword>
<dbReference type="RefSeq" id="XP_031918641.1">
    <property type="nucleotide sequence ID" value="XM_032051222.1"/>
</dbReference>
<evidence type="ECO:0000256" key="10">
    <source>
        <dbReference type="ARBA" id="ARBA00023180"/>
    </source>
</evidence>
<comment type="similarity">
    <text evidence="14">Belongs to the glycosyl hydrolase 16 family. CRH1 subfamily.</text>
</comment>
<evidence type="ECO:0000256" key="2">
    <source>
        <dbReference type="ARBA" id="ARBA00004609"/>
    </source>
</evidence>
<evidence type="ECO:0000256" key="9">
    <source>
        <dbReference type="ARBA" id="ARBA00023136"/>
    </source>
</evidence>
<keyword evidence="12" id="KW-0326">Glycosidase</keyword>
<dbReference type="PANTHER" id="PTHR10963">
    <property type="entry name" value="GLYCOSYL HYDROLASE-RELATED"/>
    <property type="match status" value="1"/>
</dbReference>
<feature type="active site" description="Proton donor" evidence="16">
    <location>
        <position position="122"/>
    </location>
</feature>
<evidence type="ECO:0000256" key="6">
    <source>
        <dbReference type="ARBA" id="ARBA00022679"/>
    </source>
</evidence>
<organism evidence="21 22">
    <name type="scientific">Aspergillus pseudotamarii</name>
    <dbReference type="NCBI Taxonomy" id="132259"/>
    <lineage>
        <taxon>Eukaryota</taxon>
        <taxon>Fungi</taxon>
        <taxon>Dikarya</taxon>
        <taxon>Ascomycota</taxon>
        <taxon>Pezizomycotina</taxon>
        <taxon>Eurotiomycetes</taxon>
        <taxon>Eurotiomycetidae</taxon>
        <taxon>Eurotiales</taxon>
        <taxon>Aspergillaceae</taxon>
        <taxon>Aspergillus</taxon>
        <taxon>Aspergillus subgen. Circumdati</taxon>
    </lineage>
</organism>
<dbReference type="InterPro" id="IPR017168">
    <property type="entry name" value="CHR-like"/>
</dbReference>
<keyword evidence="4" id="KW-0336">GPI-anchor</keyword>
<evidence type="ECO:0000256" key="17">
    <source>
        <dbReference type="PIRSR" id="PIRSR037299-2"/>
    </source>
</evidence>
<evidence type="ECO:0000256" key="14">
    <source>
        <dbReference type="ARBA" id="ARBA00038074"/>
    </source>
</evidence>
<evidence type="ECO:0000256" key="16">
    <source>
        <dbReference type="PIRSR" id="PIRSR037299-1"/>
    </source>
</evidence>
<evidence type="ECO:0000256" key="15">
    <source>
        <dbReference type="PIRNR" id="PIRNR037299"/>
    </source>
</evidence>
<keyword evidence="11" id="KW-0449">Lipoprotein</keyword>
<dbReference type="EMBL" id="ML743554">
    <property type="protein sequence ID" value="KAE8142578.1"/>
    <property type="molecule type" value="Genomic_DNA"/>
</dbReference>
<dbReference type="CDD" id="cd02183">
    <property type="entry name" value="GH16_fungal_CRH1_transglycosylase"/>
    <property type="match status" value="1"/>
</dbReference>
<dbReference type="GO" id="GO:0031505">
    <property type="term" value="P:fungal-type cell wall organization"/>
    <property type="evidence" value="ECO:0007669"/>
    <property type="project" value="TreeGrafter"/>
</dbReference>
<proteinExistence type="inferred from homology"/>
<feature type="compositionally biased region" description="Low complexity" evidence="18">
    <location>
        <begin position="253"/>
        <end position="376"/>
    </location>
</feature>
<dbReference type="SUPFAM" id="SSF49899">
    <property type="entry name" value="Concanavalin A-like lectins/glucanases"/>
    <property type="match status" value="1"/>
</dbReference>
<protein>
    <recommendedName>
        <fullName evidence="15">Crh-like protein</fullName>
        <ecNumber evidence="15">3.2.-.-</ecNumber>
    </recommendedName>
</protein>
<feature type="disulfide bond" evidence="17">
    <location>
        <begin position="25"/>
        <end position="33"/>
    </location>
</feature>
<evidence type="ECO:0000256" key="13">
    <source>
        <dbReference type="ARBA" id="ARBA00023316"/>
    </source>
</evidence>
<dbReference type="GO" id="GO:0098552">
    <property type="term" value="C:side of membrane"/>
    <property type="evidence" value="ECO:0007669"/>
    <property type="project" value="UniProtKB-KW"/>
</dbReference>
<evidence type="ECO:0000313" key="21">
    <source>
        <dbReference type="EMBL" id="KAE8142578.1"/>
    </source>
</evidence>
<dbReference type="GO" id="GO:0016757">
    <property type="term" value="F:glycosyltransferase activity"/>
    <property type="evidence" value="ECO:0007669"/>
    <property type="project" value="UniProtKB-KW"/>
</dbReference>
<keyword evidence="9 15" id="KW-0472">Membrane</keyword>
<comment type="subcellular location">
    <subcellularLocation>
        <location evidence="2">Cell membrane</location>
        <topology evidence="2">Lipid-anchor</topology>
        <topology evidence="2">GPI-anchor</topology>
    </subcellularLocation>
</comment>
<dbReference type="EC" id="3.2.-.-" evidence="15"/>
<keyword evidence="6" id="KW-0808">Transferase</keyword>
<dbReference type="GO" id="GO:0005886">
    <property type="term" value="C:plasma membrane"/>
    <property type="evidence" value="ECO:0007669"/>
    <property type="project" value="UniProtKB-SubCell"/>
</dbReference>
<evidence type="ECO:0000256" key="4">
    <source>
        <dbReference type="ARBA" id="ARBA00022622"/>
    </source>
</evidence>
<evidence type="ECO:0000256" key="5">
    <source>
        <dbReference type="ARBA" id="ARBA00022676"/>
    </source>
</evidence>
<evidence type="ECO:0000256" key="19">
    <source>
        <dbReference type="SAM" id="SignalP"/>
    </source>
</evidence>